<accession>A0ABM1AW40</accession>
<feature type="region of interest" description="Disordered" evidence="1">
    <location>
        <begin position="451"/>
        <end position="477"/>
    </location>
</feature>
<feature type="region of interest" description="Disordered" evidence="1">
    <location>
        <begin position="62"/>
        <end position="200"/>
    </location>
</feature>
<feature type="compositionally biased region" description="Polar residues" evidence="1">
    <location>
        <begin position="28"/>
        <end position="46"/>
    </location>
</feature>
<feature type="compositionally biased region" description="Pro residues" evidence="1">
    <location>
        <begin position="118"/>
        <end position="145"/>
    </location>
</feature>
<reference evidence="3" key="1">
    <citation type="submission" date="2025-08" db="UniProtKB">
        <authorList>
            <consortium name="RefSeq"/>
        </authorList>
    </citation>
    <scope>IDENTIFICATION</scope>
</reference>
<feature type="compositionally biased region" description="Basic residues" evidence="1">
    <location>
        <begin position="250"/>
        <end position="265"/>
    </location>
</feature>
<evidence type="ECO:0000256" key="1">
    <source>
        <dbReference type="SAM" id="MobiDB-lite"/>
    </source>
</evidence>
<organism evidence="2 3">
    <name type="scientific">Microtus ochrogaster</name>
    <name type="common">Prairie vole</name>
    <dbReference type="NCBI Taxonomy" id="79684"/>
    <lineage>
        <taxon>Eukaryota</taxon>
        <taxon>Metazoa</taxon>
        <taxon>Chordata</taxon>
        <taxon>Craniata</taxon>
        <taxon>Vertebrata</taxon>
        <taxon>Euteleostomi</taxon>
        <taxon>Mammalia</taxon>
        <taxon>Eutheria</taxon>
        <taxon>Euarchontoglires</taxon>
        <taxon>Glires</taxon>
        <taxon>Rodentia</taxon>
        <taxon>Myomorpha</taxon>
        <taxon>Muroidea</taxon>
        <taxon>Cricetidae</taxon>
        <taxon>Arvicolinae</taxon>
        <taxon>Microtus</taxon>
    </lineage>
</organism>
<name>A0ABM1AW40_MICOH</name>
<feature type="compositionally biased region" description="Polar residues" evidence="1">
    <location>
        <begin position="570"/>
        <end position="582"/>
    </location>
</feature>
<dbReference type="RefSeq" id="XP_013209413.1">
    <property type="nucleotide sequence ID" value="XM_013353959.1"/>
</dbReference>
<dbReference type="Proteomes" id="UP000694915">
    <property type="component" value="Unplaced"/>
</dbReference>
<sequence>MRIQPNSSFRSQQSYLPHEARPAPSPTPTQHALSTPQLPHPNSSLACSQLTAKSPVCNAAPALHTTLGPLPTPKSRPSLLGRLPHLVSQPVFHSPILPRPSFDPSPEPTSYLTHRNPLPGPLLPKPQPRPTRPCPALPIVSPAPCPGGSTRGGAYSPRPQYRHAQGQPDPKRPRGDPRAEACGRGVAGSPHPLPSVPRPSSLLPLGTCGVGDKPGRAPPPPRLPGALPLPEKEAAAAAWRRCRRPRHRCRRRQGSVRHPLTKHSAPHWGKFLPVISPPHRHTSRPITPPNTSGTTPGEGRLPVPINRPRGPPLPGTYWSSPFSRSQTPRHLYFHLPAPSPSRNGLDLGAAEALGLIGCRRRQSEAFFSSPPPPLNPKAPSPQLKFVLLAIPGGGVQAPYPPGLHPLLRTRPCLQARAPFAAASGHPGPRLTSPADRPIACCPLLLQPGSPRCLPQPPPRPLPAARVRSAALPPPGTHRRRLLLRLLLLGSGLRRTEPEAAPPSPAPPAPPASPLGPAGGAARTPPAPVSAPGVPASAPGGSAHRPRGRAGMPVSSRGWGRLGRFGAGSVSARSGTEVRSSQTRPPPAAESPKLRPSPGLRTLGRPRQFWGGDASGAVSTLIGRKREQ</sequence>
<evidence type="ECO:0000313" key="3">
    <source>
        <dbReference type="RefSeq" id="XP_013209413.1"/>
    </source>
</evidence>
<feature type="compositionally biased region" description="Pro residues" evidence="1">
    <location>
        <begin position="97"/>
        <end position="107"/>
    </location>
</feature>
<gene>
    <name evidence="3" type="primary">LOC106144354</name>
</gene>
<dbReference type="GeneID" id="106144354"/>
<feature type="compositionally biased region" description="Polar residues" evidence="1">
    <location>
        <begin position="1"/>
        <end position="15"/>
    </location>
</feature>
<feature type="compositionally biased region" description="Low complexity" evidence="1">
    <location>
        <begin position="519"/>
        <end position="542"/>
    </location>
</feature>
<protein>
    <submittedName>
        <fullName evidence="3">Basic proline-rich protein-like</fullName>
    </submittedName>
</protein>
<evidence type="ECO:0000313" key="2">
    <source>
        <dbReference type="Proteomes" id="UP000694915"/>
    </source>
</evidence>
<feature type="compositionally biased region" description="Basic and acidic residues" evidence="1">
    <location>
        <begin position="169"/>
        <end position="181"/>
    </location>
</feature>
<feature type="region of interest" description="Disordered" evidence="1">
    <location>
        <begin position="1"/>
        <end position="46"/>
    </location>
</feature>
<feature type="region of interest" description="Disordered" evidence="1">
    <location>
        <begin position="250"/>
        <end position="269"/>
    </location>
</feature>
<proteinExistence type="predicted"/>
<feature type="region of interest" description="Disordered" evidence="1">
    <location>
        <begin position="278"/>
        <end position="305"/>
    </location>
</feature>
<feature type="region of interest" description="Disordered" evidence="1">
    <location>
        <begin position="494"/>
        <end position="627"/>
    </location>
</feature>
<keyword evidence="2" id="KW-1185">Reference proteome</keyword>
<feature type="compositionally biased region" description="Pro residues" evidence="1">
    <location>
        <begin position="499"/>
        <end position="513"/>
    </location>
</feature>